<evidence type="ECO:0000256" key="6">
    <source>
        <dbReference type="SAM" id="Phobius"/>
    </source>
</evidence>
<dbReference type="OrthoDB" id="9808930at2"/>
<comment type="caution">
    <text evidence="7">The sequence shown here is derived from an EMBL/GenBank/DDBJ whole genome shotgun (WGS) entry which is preliminary data.</text>
</comment>
<organism evidence="7 8">
    <name type="scientific">Kocuria tytonicola</name>
    <dbReference type="NCBI Taxonomy" id="2055946"/>
    <lineage>
        <taxon>Bacteria</taxon>
        <taxon>Bacillati</taxon>
        <taxon>Actinomycetota</taxon>
        <taxon>Actinomycetes</taxon>
        <taxon>Micrococcales</taxon>
        <taxon>Micrococcaceae</taxon>
        <taxon>Kocuria</taxon>
    </lineage>
</organism>
<name>A0A3L9LB85_9MICC</name>
<dbReference type="RefSeq" id="WP_121845956.1">
    <property type="nucleotide sequence ID" value="NZ_PHOA01000040.1"/>
</dbReference>
<feature type="compositionally biased region" description="Gly residues" evidence="5">
    <location>
        <begin position="24"/>
        <end position="62"/>
    </location>
</feature>
<proteinExistence type="predicted"/>
<keyword evidence="8" id="KW-1185">Reference proteome</keyword>
<gene>
    <name evidence="7" type="ORF">EAE32_00100</name>
</gene>
<feature type="region of interest" description="Disordered" evidence="5">
    <location>
        <begin position="1"/>
        <end position="71"/>
    </location>
</feature>
<accession>A0A3L9LB85</accession>
<evidence type="ECO:0000256" key="2">
    <source>
        <dbReference type="ARBA" id="ARBA00022692"/>
    </source>
</evidence>
<feature type="transmembrane region" description="Helical" evidence="6">
    <location>
        <begin position="85"/>
        <end position="106"/>
    </location>
</feature>
<dbReference type="EMBL" id="RDEX01000001">
    <property type="protein sequence ID" value="RLY93702.1"/>
    <property type="molecule type" value="Genomic_DNA"/>
</dbReference>
<evidence type="ECO:0000256" key="3">
    <source>
        <dbReference type="ARBA" id="ARBA00022989"/>
    </source>
</evidence>
<evidence type="ECO:0000256" key="4">
    <source>
        <dbReference type="ARBA" id="ARBA00023136"/>
    </source>
</evidence>
<comment type="subcellular location">
    <subcellularLocation>
        <location evidence="1">Membrane</location>
        <topology evidence="1">Multi-pass membrane protein</topology>
    </subcellularLocation>
</comment>
<keyword evidence="4 6" id="KW-0472">Membrane</keyword>
<evidence type="ECO:0000256" key="5">
    <source>
        <dbReference type="SAM" id="MobiDB-lite"/>
    </source>
</evidence>
<feature type="transmembrane region" description="Helical" evidence="6">
    <location>
        <begin position="118"/>
        <end position="142"/>
    </location>
</feature>
<dbReference type="Pfam" id="PF09685">
    <property type="entry name" value="MamF_MmsF"/>
    <property type="match status" value="1"/>
</dbReference>
<feature type="transmembrane region" description="Helical" evidence="6">
    <location>
        <begin position="148"/>
        <end position="167"/>
    </location>
</feature>
<protein>
    <submittedName>
        <fullName evidence="7">DUF4870 domain-containing protein</fullName>
    </submittedName>
</protein>
<dbReference type="Proteomes" id="UP000277871">
    <property type="component" value="Unassembled WGS sequence"/>
</dbReference>
<dbReference type="AlphaFoldDB" id="A0A3L9LB85"/>
<dbReference type="InterPro" id="IPR019109">
    <property type="entry name" value="MamF_MmsF"/>
</dbReference>
<evidence type="ECO:0000313" key="8">
    <source>
        <dbReference type="Proteomes" id="UP000277871"/>
    </source>
</evidence>
<sequence length="185" mass="19639">MSNEPQQPRPDYRAPESRPDLQGQPGGPQGGYPGGPQFGAPHGGYPGGPGYGPGPGTPGGNRRGSSGPRDDEKTVAVLTHLAGPIAALVSVGSLGFLGPLIVWFVYKDKSPFLRSAAAGAFNFNVTLWLINVVGWICVFTVILLPVGFILMAAYWVLLFVFHIIAAVKAGHGEAYRYPFQLPILR</sequence>
<keyword evidence="2 6" id="KW-0812">Transmembrane</keyword>
<keyword evidence="3 6" id="KW-1133">Transmembrane helix</keyword>
<evidence type="ECO:0000256" key="1">
    <source>
        <dbReference type="ARBA" id="ARBA00004141"/>
    </source>
</evidence>
<evidence type="ECO:0000313" key="7">
    <source>
        <dbReference type="EMBL" id="RLY93702.1"/>
    </source>
</evidence>
<feature type="compositionally biased region" description="Basic and acidic residues" evidence="5">
    <location>
        <begin position="10"/>
        <end position="19"/>
    </location>
</feature>
<reference evidence="7 8" key="1">
    <citation type="submission" date="2018-10" db="EMBL/GenBank/DDBJ databases">
        <title>Kocuria tytonicola, new bacteria from the preen glands of American barn owls (Tyto furcata).</title>
        <authorList>
            <person name="Braun M.S."/>
            <person name="Wang E."/>
            <person name="Zimmermann S."/>
            <person name="Boutin S."/>
            <person name="Wagner H."/>
            <person name="Wink M."/>
        </authorList>
    </citation>
    <scope>NUCLEOTIDE SEQUENCE [LARGE SCALE GENOMIC DNA]</scope>
    <source>
        <strain evidence="7 8">473</strain>
    </source>
</reference>